<dbReference type="PROSITE" id="PS01091">
    <property type="entry name" value="TATD_3"/>
    <property type="match status" value="1"/>
</dbReference>
<evidence type="ECO:0000313" key="3">
    <source>
        <dbReference type="EMBL" id="MEQ2563265.1"/>
    </source>
</evidence>
<evidence type="ECO:0000256" key="1">
    <source>
        <dbReference type="ARBA" id="ARBA00022723"/>
    </source>
</evidence>
<gene>
    <name evidence="3" type="ORF">WMO41_08850</name>
</gene>
<dbReference type="PANTHER" id="PTHR46124:SF2">
    <property type="entry name" value="D-AMINOACYL-TRNA DEACYLASE"/>
    <property type="match status" value="1"/>
</dbReference>
<dbReference type="SUPFAM" id="SSF51556">
    <property type="entry name" value="Metallo-dependent hydrolases"/>
    <property type="match status" value="1"/>
</dbReference>
<evidence type="ECO:0000256" key="2">
    <source>
        <dbReference type="ARBA" id="ARBA00022801"/>
    </source>
</evidence>
<dbReference type="CDD" id="cd01310">
    <property type="entry name" value="TatD_DNAse"/>
    <property type="match status" value="1"/>
</dbReference>
<accession>A0ABV1HLS9</accession>
<dbReference type="Gene3D" id="3.20.20.140">
    <property type="entry name" value="Metal-dependent hydrolases"/>
    <property type="match status" value="1"/>
</dbReference>
<proteinExistence type="predicted"/>
<sequence>MIFDTHAHYDDEAFNEDRDAVLKSLAEHGIEAVVNVGASIQTTKNTLELMKKYPFVYGAVGVHPSETAELNDHLFDWLRHVSEEKKVVAIGEIGLDYHWDEPEPELQKTWFVRQLGLAREKKLPVIIHSRDAAKDTLDIMKAEKTGEIGGVIHCFSYSLEMAKEYLNMGFYLGIGGVLTFNNAKKLKEVVAYMPLDRIVLETDCPYLSPVPNRGKRNSSLNLPYVVEEISRIKDVPAEQIIEITNRNAKQMYRLSL</sequence>
<name>A0ABV1HLS9_9FIRM</name>
<dbReference type="RefSeq" id="WP_349229465.1">
    <property type="nucleotide sequence ID" value="NZ_JBBMFJ010000016.1"/>
</dbReference>
<comment type="caution">
    <text evidence="3">The sequence shown here is derived from an EMBL/GenBank/DDBJ whole genome shotgun (WGS) entry which is preliminary data.</text>
</comment>
<keyword evidence="2 3" id="KW-0378">Hydrolase</keyword>
<protein>
    <submittedName>
        <fullName evidence="3">TatD family hydrolase</fullName>
        <ecNumber evidence="3">3.1.-.-</ecNumber>
    </submittedName>
</protein>
<dbReference type="GO" id="GO:0016787">
    <property type="term" value="F:hydrolase activity"/>
    <property type="evidence" value="ECO:0007669"/>
    <property type="project" value="UniProtKB-KW"/>
</dbReference>
<dbReference type="EC" id="3.1.-.-" evidence="3"/>
<reference evidence="3 4" key="1">
    <citation type="submission" date="2024-03" db="EMBL/GenBank/DDBJ databases">
        <title>Human intestinal bacterial collection.</title>
        <authorList>
            <person name="Pauvert C."/>
            <person name="Hitch T.C.A."/>
            <person name="Clavel T."/>
        </authorList>
    </citation>
    <scope>NUCLEOTIDE SEQUENCE [LARGE SCALE GENOMIC DNA]</scope>
    <source>
        <strain evidence="3 4">CLA-AP-H27</strain>
    </source>
</reference>
<dbReference type="InterPro" id="IPR018228">
    <property type="entry name" value="DNase_TatD-rel_CS"/>
</dbReference>
<keyword evidence="4" id="KW-1185">Reference proteome</keyword>
<dbReference type="PIRSF" id="PIRSF005902">
    <property type="entry name" value="DNase_TatD"/>
    <property type="match status" value="1"/>
</dbReference>
<dbReference type="InterPro" id="IPR001130">
    <property type="entry name" value="TatD-like"/>
</dbReference>
<dbReference type="Pfam" id="PF01026">
    <property type="entry name" value="TatD_DNase"/>
    <property type="match status" value="1"/>
</dbReference>
<dbReference type="InterPro" id="IPR015991">
    <property type="entry name" value="TatD/YcfH-like"/>
</dbReference>
<dbReference type="NCBIfam" id="TIGR00010">
    <property type="entry name" value="YchF/TatD family DNA exonuclease"/>
    <property type="match status" value="1"/>
</dbReference>
<keyword evidence="1" id="KW-0479">Metal-binding</keyword>
<dbReference type="Proteomes" id="UP001437460">
    <property type="component" value="Unassembled WGS sequence"/>
</dbReference>
<dbReference type="PANTHER" id="PTHR46124">
    <property type="entry name" value="D-AMINOACYL-TRNA DEACYLASE"/>
    <property type="match status" value="1"/>
</dbReference>
<dbReference type="EMBL" id="JBBMFJ010000016">
    <property type="protein sequence ID" value="MEQ2563265.1"/>
    <property type="molecule type" value="Genomic_DNA"/>
</dbReference>
<dbReference type="InterPro" id="IPR032466">
    <property type="entry name" value="Metal_Hydrolase"/>
</dbReference>
<organism evidence="3 4">
    <name type="scientific">Ventrimonas faecis</name>
    <dbReference type="NCBI Taxonomy" id="3133170"/>
    <lineage>
        <taxon>Bacteria</taxon>
        <taxon>Bacillati</taxon>
        <taxon>Bacillota</taxon>
        <taxon>Clostridia</taxon>
        <taxon>Lachnospirales</taxon>
        <taxon>Lachnospiraceae</taxon>
        <taxon>Ventrimonas</taxon>
    </lineage>
</organism>
<evidence type="ECO:0000313" key="4">
    <source>
        <dbReference type="Proteomes" id="UP001437460"/>
    </source>
</evidence>